<reference evidence="2 3" key="1">
    <citation type="submission" date="2024-01" db="EMBL/GenBank/DDBJ databases">
        <authorList>
            <person name="Allen C."/>
            <person name="Tagirdzhanova G."/>
        </authorList>
    </citation>
    <scope>NUCLEOTIDE SEQUENCE [LARGE SCALE GENOMIC DNA]</scope>
</reference>
<protein>
    <submittedName>
        <fullName evidence="2">Uncharacterized protein</fullName>
    </submittedName>
</protein>
<organism evidence="2 3">
    <name type="scientific">Sporothrix bragantina</name>
    <dbReference type="NCBI Taxonomy" id="671064"/>
    <lineage>
        <taxon>Eukaryota</taxon>
        <taxon>Fungi</taxon>
        <taxon>Dikarya</taxon>
        <taxon>Ascomycota</taxon>
        <taxon>Pezizomycotina</taxon>
        <taxon>Sordariomycetes</taxon>
        <taxon>Sordariomycetidae</taxon>
        <taxon>Ophiostomatales</taxon>
        <taxon>Ophiostomataceae</taxon>
        <taxon>Sporothrix</taxon>
    </lineage>
</organism>
<accession>A0ABP0BQQ3</accession>
<feature type="compositionally biased region" description="Basic and acidic residues" evidence="1">
    <location>
        <begin position="111"/>
        <end position="127"/>
    </location>
</feature>
<evidence type="ECO:0000256" key="1">
    <source>
        <dbReference type="SAM" id="MobiDB-lite"/>
    </source>
</evidence>
<dbReference type="EMBL" id="CAWUHC010000036">
    <property type="protein sequence ID" value="CAK7221761.1"/>
    <property type="molecule type" value="Genomic_DNA"/>
</dbReference>
<dbReference type="Proteomes" id="UP001642406">
    <property type="component" value="Unassembled WGS sequence"/>
</dbReference>
<gene>
    <name evidence="2" type="ORF">SBRCBS47491_004638</name>
</gene>
<name>A0ABP0BQQ3_9PEZI</name>
<feature type="region of interest" description="Disordered" evidence="1">
    <location>
        <begin position="99"/>
        <end position="135"/>
    </location>
</feature>
<evidence type="ECO:0000313" key="3">
    <source>
        <dbReference type="Proteomes" id="UP001642406"/>
    </source>
</evidence>
<comment type="caution">
    <text evidence="2">The sequence shown here is derived from an EMBL/GenBank/DDBJ whole genome shotgun (WGS) entry which is preliminary data.</text>
</comment>
<sequence length="135" mass="14566">MISSFDGVSAEYGLDQDDIGEDDADNGTPLPVFASAIDASVDSTDNVNATKLQDSEVEAADTTDNAGALKARRLAKDKFVAIDSNNVADIAFTDGGQFRPSRRIQQQTARDYAEEHDIDEESRKETAADDIMNTC</sequence>
<proteinExistence type="predicted"/>
<evidence type="ECO:0000313" key="2">
    <source>
        <dbReference type="EMBL" id="CAK7221761.1"/>
    </source>
</evidence>
<keyword evidence="3" id="KW-1185">Reference proteome</keyword>